<dbReference type="SUPFAM" id="SSF53098">
    <property type="entry name" value="Ribonuclease H-like"/>
    <property type="match status" value="1"/>
</dbReference>
<feature type="domain" description="Transposase IS4-like" evidence="5">
    <location>
        <begin position="121"/>
        <end position="330"/>
    </location>
</feature>
<keyword evidence="2" id="KW-0815">Transposition</keyword>
<proteinExistence type="inferred from homology"/>
<organism evidence="7 8">
    <name type="scientific">Pseudomaricurvus hydrocarbonicus</name>
    <dbReference type="NCBI Taxonomy" id="1470433"/>
    <lineage>
        <taxon>Bacteria</taxon>
        <taxon>Pseudomonadati</taxon>
        <taxon>Pseudomonadota</taxon>
        <taxon>Gammaproteobacteria</taxon>
        <taxon>Cellvibrionales</taxon>
        <taxon>Cellvibrionaceae</taxon>
        <taxon>Pseudomaricurvus</taxon>
    </lineage>
</organism>
<dbReference type="PANTHER" id="PTHR33258:SF1">
    <property type="entry name" value="TRANSPOSASE INSL FOR INSERTION SEQUENCE ELEMENT IS186A-RELATED"/>
    <property type="match status" value="1"/>
</dbReference>
<dbReference type="Proteomes" id="UP000787472">
    <property type="component" value="Unassembled WGS sequence"/>
</dbReference>
<dbReference type="InterPro" id="IPR025399">
    <property type="entry name" value="DUF4372"/>
</dbReference>
<keyword evidence="3" id="KW-0238">DNA-binding</keyword>
<evidence type="ECO:0000256" key="4">
    <source>
        <dbReference type="ARBA" id="ARBA00023172"/>
    </source>
</evidence>
<keyword evidence="4" id="KW-0233">DNA recombination</keyword>
<comment type="similarity">
    <text evidence="1">Belongs to the transposase 11 family.</text>
</comment>
<name>A0A9E5T2M8_9GAMM</name>
<evidence type="ECO:0000256" key="2">
    <source>
        <dbReference type="ARBA" id="ARBA00022578"/>
    </source>
</evidence>
<evidence type="ECO:0000259" key="6">
    <source>
        <dbReference type="Pfam" id="PF14294"/>
    </source>
</evidence>
<protein>
    <submittedName>
        <fullName evidence="7">IS4 family transposase</fullName>
    </submittedName>
</protein>
<evidence type="ECO:0000259" key="5">
    <source>
        <dbReference type="Pfam" id="PF01609"/>
    </source>
</evidence>
<evidence type="ECO:0000256" key="3">
    <source>
        <dbReference type="ARBA" id="ARBA00023125"/>
    </source>
</evidence>
<dbReference type="PANTHER" id="PTHR33258">
    <property type="entry name" value="TRANSPOSASE INSL FOR INSERTION SEQUENCE ELEMENT IS186A-RELATED"/>
    <property type="match status" value="1"/>
</dbReference>
<dbReference type="Pfam" id="PF01609">
    <property type="entry name" value="DDE_Tnp_1"/>
    <property type="match status" value="1"/>
</dbReference>
<dbReference type="NCBIfam" id="NF033592">
    <property type="entry name" value="transpos_IS4_1"/>
    <property type="match status" value="1"/>
</dbReference>
<evidence type="ECO:0000313" key="7">
    <source>
        <dbReference type="EMBL" id="NHO68580.1"/>
    </source>
</evidence>
<accession>A0A9E5T2M8</accession>
<dbReference type="GO" id="GO:0004803">
    <property type="term" value="F:transposase activity"/>
    <property type="evidence" value="ECO:0007669"/>
    <property type="project" value="InterPro"/>
</dbReference>
<feature type="non-terminal residue" evidence="7">
    <location>
        <position position="359"/>
    </location>
</feature>
<dbReference type="InterPro" id="IPR002559">
    <property type="entry name" value="Transposase_11"/>
</dbReference>
<dbReference type="Pfam" id="PF14294">
    <property type="entry name" value="DUF4372"/>
    <property type="match status" value="1"/>
</dbReference>
<dbReference type="RefSeq" id="WP_167192543.1">
    <property type="nucleotide sequence ID" value="NZ_JAAONZ010000051.1"/>
</dbReference>
<feature type="domain" description="DUF4372" evidence="6">
    <location>
        <begin position="3"/>
        <end position="75"/>
    </location>
</feature>
<sequence>MAHSSTVLSQILRLVPRHEFQTLAQQHDGNRRKGSFSRWSQFVSLSMAQLTGRSSLRDIEMAMDSHRHINYHLGCQPVKKSTLARCNENLSGDFYQALFYKLYQRCSNLLPGRSFRLKNKLFSIDSSIIDVSMKIFPQANYNTMKAAYKLHIGLDHDGMIPAFATVTHGKESDMSQARLFQFPKGSVVVFDRGYNDFSWHNLLTDKGISFVTRIRANALYKVLERRSCSKYDCVTSDQLIEYTGAKAKKEHLHPVRRIGYKDSETGKHYVFITNNMDWSPDTVASIYKQRWQVELFFKWIKQNLKIKSFIGNTENAVKTQIFSALCVYMLLAFIRFQSKAEYSFQKVLRLIQVNAFSKK</sequence>
<dbReference type="AlphaFoldDB" id="A0A9E5T2M8"/>
<keyword evidence="8" id="KW-1185">Reference proteome</keyword>
<comment type="caution">
    <text evidence="7">The sequence shown here is derived from an EMBL/GenBank/DDBJ whole genome shotgun (WGS) entry which is preliminary data.</text>
</comment>
<dbReference type="GO" id="GO:0006313">
    <property type="term" value="P:DNA transposition"/>
    <property type="evidence" value="ECO:0007669"/>
    <property type="project" value="InterPro"/>
</dbReference>
<reference evidence="7" key="1">
    <citation type="submission" date="2020-03" db="EMBL/GenBank/DDBJ databases">
        <authorList>
            <person name="Guo F."/>
        </authorList>
    </citation>
    <scope>NUCLEOTIDE SEQUENCE</scope>
    <source>
        <strain evidence="7">JCM 30134</strain>
    </source>
</reference>
<dbReference type="EMBL" id="JAAONZ010000051">
    <property type="protein sequence ID" value="NHO68580.1"/>
    <property type="molecule type" value="Genomic_DNA"/>
</dbReference>
<evidence type="ECO:0000256" key="1">
    <source>
        <dbReference type="ARBA" id="ARBA00010075"/>
    </source>
</evidence>
<gene>
    <name evidence="7" type="ORF">G8770_23775</name>
</gene>
<dbReference type="InterPro" id="IPR012337">
    <property type="entry name" value="RNaseH-like_sf"/>
</dbReference>
<dbReference type="InterPro" id="IPR047952">
    <property type="entry name" value="Transpos_IS4"/>
</dbReference>
<dbReference type="GO" id="GO:0003677">
    <property type="term" value="F:DNA binding"/>
    <property type="evidence" value="ECO:0007669"/>
    <property type="project" value="UniProtKB-KW"/>
</dbReference>
<evidence type="ECO:0000313" key="8">
    <source>
        <dbReference type="Proteomes" id="UP000787472"/>
    </source>
</evidence>